<keyword evidence="4" id="KW-0574">Periplasm</keyword>
<feature type="signal peptide" evidence="5">
    <location>
        <begin position="1"/>
        <end position="21"/>
    </location>
</feature>
<dbReference type="EMBL" id="JADBEO010000019">
    <property type="protein sequence ID" value="MDR4307076.1"/>
    <property type="molecule type" value="Genomic_DNA"/>
</dbReference>
<dbReference type="CDD" id="cd13590">
    <property type="entry name" value="PBP2_PotD_PotF_like"/>
    <property type="match status" value="1"/>
</dbReference>
<evidence type="ECO:0000313" key="7">
    <source>
        <dbReference type="Proteomes" id="UP001181622"/>
    </source>
</evidence>
<dbReference type="PRINTS" id="PR00909">
    <property type="entry name" value="SPERMDNBNDNG"/>
</dbReference>
<keyword evidence="2" id="KW-0813">Transport</keyword>
<evidence type="ECO:0000313" key="6">
    <source>
        <dbReference type="EMBL" id="MDR4307076.1"/>
    </source>
</evidence>
<reference evidence="6" key="1">
    <citation type="submission" date="2020-10" db="EMBL/GenBank/DDBJ databases">
        <authorList>
            <person name="Abbas A."/>
            <person name="Razzaq R."/>
            <person name="Waqas M."/>
            <person name="Abbas N."/>
            <person name="Nielsen T.K."/>
            <person name="Hansen L.H."/>
            <person name="Hussain S."/>
            <person name="Shahid M."/>
        </authorList>
    </citation>
    <scope>NUCLEOTIDE SEQUENCE</scope>
    <source>
        <strain evidence="6">S14</strain>
    </source>
</reference>
<dbReference type="PANTHER" id="PTHR30222:SF12">
    <property type="entry name" value="NORSPERMIDINE SENSOR"/>
    <property type="match status" value="1"/>
</dbReference>
<dbReference type="InterPro" id="IPR006059">
    <property type="entry name" value="SBP"/>
</dbReference>
<protein>
    <submittedName>
        <fullName evidence="6">Spermidine/putrescine ABC transporter substrate-binding protein</fullName>
    </submittedName>
</protein>
<evidence type="ECO:0000256" key="4">
    <source>
        <dbReference type="ARBA" id="ARBA00022764"/>
    </source>
</evidence>
<dbReference type="Proteomes" id="UP001181622">
    <property type="component" value="Unassembled WGS sequence"/>
</dbReference>
<accession>A0ABU1DG22</accession>
<keyword evidence="7" id="KW-1185">Reference proteome</keyword>
<dbReference type="InterPro" id="IPR001188">
    <property type="entry name" value="Sperm_putr-bd"/>
</dbReference>
<evidence type="ECO:0000256" key="1">
    <source>
        <dbReference type="ARBA" id="ARBA00004418"/>
    </source>
</evidence>
<dbReference type="SUPFAM" id="SSF53850">
    <property type="entry name" value="Periplasmic binding protein-like II"/>
    <property type="match status" value="1"/>
</dbReference>
<organism evidence="6 7">
    <name type="scientific">Chelatococcus sambhunathii</name>
    <dbReference type="NCBI Taxonomy" id="363953"/>
    <lineage>
        <taxon>Bacteria</taxon>
        <taxon>Pseudomonadati</taxon>
        <taxon>Pseudomonadota</taxon>
        <taxon>Alphaproteobacteria</taxon>
        <taxon>Hyphomicrobiales</taxon>
        <taxon>Chelatococcaceae</taxon>
        <taxon>Chelatococcus</taxon>
    </lineage>
</organism>
<dbReference type="PANTHER" id="PTHR30222">
    <property type="entry name" value="SPERMIDINE/PUTRESCINE-BINDING PERIPLASMIC PROTEIN"/>
    <property type="match status" value="1"/>
</dbReference>
<sequence length="348" mass="38413">MPKTALFALLAALAVAFPARAETLNLLNWEKYIDQSILDAWTAKTGVAVRQTFFDSGDARDEILTDPLSNVDLVVISDNAARLYGRRGVLDAFDQKNVASLAEYPEDLRARCGAFGVPYFTGTMGILYRSDKVSVPPTSWNDLMNPASALKGHVAMYNDPTEMFVAPLIALGKSINASDEPTLRAAFELLKAQGPAVRTYDYILTSSQDRAYGDELYMALGYSGDQFALNETPKSTGDWKFAVPREGTLYWLDCMSVVATSPRKALALDLLNHVASAPNALTNAVRLRRPTPNLKALAETPEDMRKDEMIYPPAEVLEKSEAPRELTPEGIQIRRRIISSLVNFRDAR</sequence>
<gene>
    <name evidence="6" type="ORF">IHQ68_10640</name>
</gene>
<proteinExistence type="predicted"/>
<evidence type="ECO:0000256" key="5">
    <source>
        <dbReference type="SAM" id="SignalP"/>
    </source>
</evidence>
<feature type="chain" id="PRO_5047532927" evidence="5">
    <location>
        <begin position="22"/>
        <end position="348"/>
    </location>
</feature>
<comment type="subcellular location">
    <subcellularLocation>
        <location evidence="1">Periplasm</location>
    </subcellularLocation>
</comment>
<evidence type="ECO:0000256" key="2">
    <source>
        <dbReference type="ARBA" id="ARBA00022448"/>
    </source>
</evidence>
<evidence type="ECO:0000256" key="3">
    <source>
        <dbReference type="ARBA" id="ARBA00022729"/>
    </source>
</evidence>
<comment type="caution">
    <text evidence="6">The sequence shown here is derived from an EMBL/GenBank/DDBJ whole genome shotgun (WGS) entry which is preliminary data.</text>
</comment>
<name>A0ABU1DG22_9HYPH</name>
<dbReference type="Gene3D" id="3.40.190.10">
    <property type="entry name" value="Periplasmic binding protein-like II"/>
    <property type="match status" value="2"/>
</dbReference>
<keyword evidence="3 5" id="KW-0732">Signal</keyword>
<dbReference type="RefSeq" id="WP_309391554.1">
    <property type="nucleotide sequence ID" value="NZ_JADBEO010000019.1"/>
</dbReference>
<dbReference type="Pfam" id="PF13416">
    <property type="entry name" value="SBP_bac_8"/>
    <property type="match status" value="1"/>
</dbReference>